<dbReference type="InterPro" id="IPR011006">
    <property type="entry name" value="CheY-like_superfamily"/>
</dbReference>
<reference evidence="3" key="1">
    <citation type="journal article" date="2014" name="Front. Microbiol.">
        <title>High frequency of phylogenetically diverse reductive dehalogenase-homologous genes in deep subseafloor sedimentary metagenomes.</title>
        <authorList>
            <person name="Kawai M."/>
            <person name="Futagami T."/>
            <person name="Toyoda A."/>
            <person name="Takaki Y."/>
            <person name="Nishi S."/>
            <person name="Hori S."/>
            <person name="Arai W."/>
            <person name="Tsubouchi T."/>
            <person name="Morono Y."/>
            <person name="Uchiyama I."/>
            <person name="Ito T."/>
            <person name="Fujiyama A."/>
            <person name="Inagaki F."/>
            <person name="Takami H."/>
        </authorList>
    </citation>
    <scope>NUCLEOTIDE SEQUENCE</scope>
    <source>
        <strain evidence="3">Expedition CK06-06</strain>
    </source>
</reference>
<dbReference type="SMART" id="SM00448">
    <property type="entry name" value="REC"/>
    <property type="match status" value="1"/>
</dbReference>
<comment type="caution">
    <text evidence="3">The sequence shown here is derived from an EMBL/GenBank/DDBJ whole genome shotgun (WGS) entry which is preliminary data.</text>
</comment>
<proteinExistence type="predicted"/>
<dbReference type="GO" id="GO:0000160">
    <property type="term" value="P:phosphorelay signal transduction system"/>
    <property type="evidence" value="ECO:0007669"/>
    <property type="project" value="InterPro"/>
</dbReference>
<keyword evidence="1" id="KW-0597">Phosphoprotein</keyword>
<dbReference type="Gene3D" id="3.40.50.2300">
    <property type="match status" value="1"/>
</dbReference>
<dbReference type="Pfam" id="PF00072">
    <property type="entry name" value="Response_reg"/>
    <property type="match status" value="1"/>
</dbReference>
<dbReference type="InterPro" id="IPR050595">
    <property type="entry name" value="Bact_response_regulator"/>
</dbReference>
<feature type="non-terminal residue" evidence="3">
    <location>
        <position position="1"/>
    </location>
</feature>
<dbReference type="AlphaFoldDB" id="X0YMQ6"/>
<evidence type="ECO:0000313" key="3">
    <source>
        <dbReference type="EMBL" id="GAG57395.1"/>
    </source>
</evidence>
<organism evidence="3">
    <name type="scientific">marine sediment metagenome</name>
    <dbReference type="NCBI Taxonomy" id="412755"/>
    <lineage>
        <taxon>unclassified sequences</taxon>
        <taxon>metagenomes</taxon>
        <taxon>ecological metagenomes</taxon>
    </lineage>
</organism>
<dbReference type="PANTHER" id="PTHR44591">
    <property type="entry name" value="STRESS RESPONSE REGULATOR PROTEIN 1"/>
    <property type="match status" value="1"/>
</dbReference>
<sequence length="102" mass="11589">YRYEVITAANGKEGLEKAISERPDLILLDITMPVMNGHEMLERLRNHSDLKDTPVIMFTSLCEAQDIATASSYDIADYVTKPFDFTELMEKIASALENKNFE</sequence>
<accession>X0YMQ6</accession>
<protein>
    <recommendedName>
        <fullName evidence="2">Response regulatory domain-containing protein</fullName>
    </recommendedName>
</protein>
<dbReference type="PANTHER" id="PTHR44591:SF3">
    <property type="entry name" value="RESPONSE REGULATORY DOMAIN-CONTAINING PROTEIN"/>
    <property type="match status" value="1"/>
</dbReference>
<evidence type="ECO:0000256" key="1">
    <source>
        <dbReference type="ARBA" id="ARBA00022553"/>
    </source>
</evidence>
<name>X0YMQ6_9ZZZZ</name>
<dbReference type="SUPFAM" id="SSF52172">
    <property type="entry name" value="CheY-like"/>
    <property type="match status" value="1"/>
</dbReference>
<dbReference type="EMBL" id="BART01007406">
    <property type="protein sequence ID" value="GAG57395.1"/>
    <property type="molecule type" value="Genomic_DNA"/>
</dbReference>
<dbReference type="InterPro" id="IPR001789">
    <property type="entry name" value="Sig_transdc_resp-reg_receiver"/>
</dbReference>
<evidence type="ECO:0000259" key="2">
    <source>
        <dbReference type="PROSITE" id="PS50110"/>
    </source>
</evidence>
<feature type="domain" description="Response regulatory" evidence="2">
    <location>
        <begin position="1"/>
        <end position="96"/>
    </location>
</feature>
<dbReference type="PROSITE" id="PS50110">
    <property type="entry name" value="RESPONSE_REGULATORY"/>
    <property type="match status" value="1"/>
</dbReference>
<gene>
    <name evidence="3" type="ORF">S01H4_16850</name>
</gene>